<dbReference type="Gene3D" id="3.40.630.30">
    <property type="match status" value="1"/>
</dbReference>
<dbReference type="InterPro" id="IPR000182">
    <property type="entry name" value="GNAT_dom"/>
</dbReference>
<dbReference type="RefSeq" id="WP_163612733.1">
    <property type="nucleotide sequence ID" value="NZ_JAAGWB010000055.1"/>
</dbReference>
<dbReference type="EMBL" id="JAAGWB010000055">
    <property type="protein sequence ID" value="NEN52929.1"/>
    <property type="molecule type" value="Genomic_DNA"/>
</dbReference>
<evidence type="ECO:0000259" key="2">
    <source>
        <dbReference type="PROSITE" id="PS51186"/>
    </source>
</evidence>
<keyword evidence="3" id="KW-0378">Hydrolase</keyword>
<evidence type="ECO:0000313" key="3">
    <source>
        <dbReference type="EMBL" id="NEK96041.1"/>
    </source>
</evidence>
<dbReference type="PROSITE" id="PS51186">
    <property type="entry name" value="GNAT"/>
    <property type="match status" value="1"/>
</dbReference>
<reference evidence="4 6" key="2">
    <citation type="submission" date="2020-02" db="EMBL/GenBank/DDBJ databases">
        <title>The WGS of Modestobacter muralis DSM 100205.</title>
        <authorList>
            <person name="Jiang Z."/>
        </authorList>
    </citation>
    <scope>NUCLEOTIDE SEQUENCE [LARGE SCALE GENOMIC DNA]</scope>
    <source>
        <strain evidence="4 6">DSM 100205</strain>
    </source>
</reference>
<evidence type="ECO:0000313" key="5">
    <source>
        <dbReference type="Proteomes" id="UP000468828"/>
    </source>
</evidence>
<comment type="caution">
    <text evidence="3">The sequence shown here is derived from an EMBL/GenBank/DDBJ whole genome shotgun (WGS) entry which is preliminary data.</text>
</comment>
<evidence type="ECO:0000256" key="1">
    <source>
        <dbReference type="SAM" id="MobiDB-lite"/>
    </source>
</evidence>
<dbReference type="EMBL" id="JAAGWH010000053">
    <property type="protein sequence ID" value="NEK96041.1"/>
    <property type="molecule type" value="Genomic_DNA"/>
</dbReference>
<reference evidence="3 5" key="1">
    <citation type="submission" date="2020-01" db="EMBL/GenBank/DDBJ databases">
        <title>the WGS Modestobacter muralis CPCC 204518.</title>
        <authorList>
            <person name="Jiang Z."/>
        </authorList>
    </citation>
    <scope>NUCLEOTIDE SEQUENCE [LARGE SCALE GENOMIC DNA]</scope>
    <source>
        <strain evidence="3 5">DSM 100205</strain>
    </source>
</reference>
<dbReference type="Gene3D" id="3.40.50.2000">
    <property type="entry name" value="Glycogen Phosphorylase B"/>
    <property type="match status" value="1"/>
</dbReference>
<dbReference type="Proteomes" id="UP000471152">
    <property type="component" value="Unassembled WGS sequence"/>
</dbReference>
<organism evidence="3 5">
    <name type="scientific">Modestobacter muralis</name>
    <dbReference type="NCBI Taxonomy" id="1608614"/>
    <lineage>
        <taxon>Bacteria</taxon>
        <taxon>Bacillati</taxon>
        <taxon>Actinomycetota</taxon>
        <taxon>Actinomycetes</taxon>
        <taxon>Geodermatophilales</taxon>
        <taxon>Geodermatophilaceae</taxon>
        <taxon>Modestobacter</taxon>
    </lineage>
</organism>
<dbReference type="GO" id="GO:0016747">
    <property type="term" value="F:acyltransferase activity, transferring groups other than amino-acyl groups"/>
    <property type="evidence" value="ECO:0007669"/>
    <property type="project" value="InterPro"/>
</dbReference>
<name>A0A6P0EWG3_9ACTN</name>
<keyword evidence="5" id="KW-1185">Reference proteome</keyword>
<dbReference type="SUPFAM" id="SSF55729">
    <property type="entry name" value="Acyl-CoA N-acyltransferases (Nat)"/>
    <property type="match status" value="1"/>
</dbReference>
<feature type="domain" description="N-acetyltransferase" evidence="2">
    <location>
        <begin position="346"/>
        <end position="499"/>
    </location>
</feature>
<dbReference type="SUPFAM" id="SSF53756">
    <property type="entry name" value="UDP-Glycosyltransferase/glycogen phosphorylase"/>
    <property type="match status" value="1"/>
</dbReference>
<dbReference type="GO" id="GO:0016787">
    <property type="term" value="F:hydrolase activity"/>
    <property type="evidence" value="ECO:0007669"/>
    <property type="project" value="UniProtKB-KW"/>
</dbReference>
<dbReference type="InterPro" id="IPR016181">
    <property type="entry name" value="Acyl_CoA_acyltransferase"/>
</dbReference>
<proteinExistence type="predicted"/>
<dbReference type="Gene3D" id="3.40.50.11190">
    <property type="match status" value="1"/>
</dbReference>
<gene>
    <name evidence="4" type="ORF">G3R41_18650</name>
    <name evidence="3" type="ORF">GCU67_18000</name>
</gene>
<feature type="region of interest" description="Disordered" evidence="1">
    <location>
        <begin position="482"/>
        <end position="517"/>
    </location>
</feature>
<protein>
    <submittedName>
        <fullName evidence="3">UDP-2,4-diacetamido-2,4, 6-trideoxy-beta-L-altropyranose hydrolase</fullName>
    </submittedName>
</protein>
<sequence>MTAPGTAPLVLLRCDAVPAGGVGHLVRCLAVAEAARAAGWRCVLVGEVTAPLAREMVGHAGVLVHPAGPGPLDALARQLGAAAVHVDSYDQLDCAVGDPAELLVSAVQDGRYGRRDAHVVLDASAAGHVTAAVVSSARVRLTGPRQAMVRAQVRTAAQTRTGRTPAARVLVVAGGTDATGVAPRLAALALAATDGLRVGGVPVEVLSLDPAAGEEPSTDGRLVRRRPAADLVELAADALLVITASGTTTAELAVLGVPMAVVQVVPNQAETHDRLVTAGAALGLGAAEELADDGARALRELLDDPDRLAALTAAAADQVDGAGAARLVAAWSAVAAGSSAPEQRGWEVAPATAADSDLLLSWRNDPETRRRSLNPAEVSPAEHGAWFDRVLADPDRELLLVRHDGDPVGTVRFDRDTGTDREVSITLAPQQRGRGRAATVLACGEEFLAAGPAADCRVTARVKVDNAASGALFRRAGYSRDEAASAADPGVDHWARTLDPGPAGSLRAGSAGPGPTR</sequence>
<accession>A0A6P0EWG3</accession>
<dbReference type="Proteomes" id="UP000468828">
    <property type="component" value="Unassembled WGS sequence"/>
</dbReference>
<dbReference type="Pfam" id="PF13302">
    <property type="entry name" value="Acetyltransf_3"/>
    <property type="match status" value="1"/>
</dbReference>
<evidence type="ECO:0000313" key="6">
    <source>
        <dbReference type="Proteomes" id="UP000471152"/>
    </source>
</evidence>
<dbReference type="AlphaFoldDB" id="A0A6P0EWG3"/>
<evidence type="ECO:0000313" key="4">
    <source>
        <dbReference type="EMBL" id="NEN52929.1"/>
    </source>
</evidence>